<keyword evidence="8" id="KW-1185">Reference proteome</keyword>
<dbReference type="Gene3D" id="3.30.565.10">
    <property type="entry name" value="Histidine kinase-like ATPase, C-terminal domain"/>
    <property type="match status" value="1"/>
</dbReference>
<keyword evidence="4" id="KW-0472">Membrane</keyword>
<keyword evidence="7" id="KW-0067">ATP-binding</keyword>
<accession>A0A7I9Z9E7</accession>
<feature type="domain" description="DUF5931" evidence="6">
    <location>
        <begin position="28"/>
        <end position="191"/>
    </location>
</feature>
<feature type="transmembrane region" description="Helical" evidence="4">
    <location>
        <begin position="90"/>
        <end position="114"/>
    </location>
</feature>
<name>A0A7I9Z9E7_9MYCO</name>
<keyword evidence="4" id="KW-0812">Transmembrane</keyword>
<evidence type="ECO:0000256" key="3">
    <source>
        <dbReference type="ARBA" id="ARBA00023012"/>
    </source>
</evidence>
<dbReference type="GO" id="GO:0016301">
    <property type="term" value="F:kinase activity"/>
    <property type="evidence" value="ECO:0007669"/>
    <property type="project" value="UniProtKB-KW"/>
</dbReference>
<feature type="transmembrane region" description="Helical" evidence="4">
    <location>
        <begin position="134"/>
        <end position="156"/>
    </location>
</feature>
<dbReference type="AlphaFoldDB" id="A0A7I9Z9E7"/>
<keyword evidence="7" id="KW-0547">Nucleotide-binding</keyword>
<dbReference type="InterPro" id="IPR050482">
    <property type="entry name" value="Sensor_HK_TwoCompSys"/>
</dbReference>
<comment type="caution">
    <text evidence="7">The sequence shown here is derived from an EMBL/GenBank/DDBJ whole genome shotgun (WGS) entry which is preliminary data.</text>
</comment>
<organism evidence="7 8">
    <name type="scientific">Mycobacterium timonense</name>
    <dbReference type="NCBI Taxonomy" id="701043"/>
    <lineage>
        <taxon>Bacteria</taxon>
        <taxon>Bacillati</taxon>
        <taxon>Actinomycetota</taxon>
        <taxon>Actinomycetes</taxon>
        <taxon>Mycobacteriales</taxon>
        <taxon>Mycobacteriaceae</taxon>
        <taxon>Mycobacterium</taxon>
        <taxon>Mycobacterium avium complex (MAC)</taxon>
    </lineage>
</organism>
<keyword evidence="3" id="KW-0902">Two-component regulatory system</keyword>
<proteinExistence type="predicted"/>
<dbReference type="GO" id="GO:0005524">
    <property type="term" value="F:ATP binding"/>
    <property type="evidence" value="ECO:0007669"/>
    <property type="project" value="UniProtKB-KW"/>
</dbReference>
<feature type="transmembrane region" description="Helical" evidence="4">
    <location>
        <begin position="168"/>
        <end position="187"/>
    </location>
</feature>
<reference evidence="7 8" key="1">
    <citation type="journal article" date="2019" name="Emerg. Microbes Infect.">
        <title>Comprehensive subspecies identification of 175 nontuberculous mycobacteria species based on 7547 genomic profiles.</title>
        <authorList>
            <person name="Matsumoto Y."/>
            <person name="Kinjo T."/>
            <person name="Motooka D."/>
            <person name="Nabeya D."/>
            <person name="Jung N."/>
            <person name="Uechi K."/>
            <person name="Horii T."/>
            <person name="Iida T."/>
            <person name="Fujita J."/>
            <person name="Nakamura S."/>
        </authorList>
    </citation>
    <scope>NUCLEOTIDE SEQUENCE [LARGE SCALE GENOMIC DNA]</scope>
    <source>
        <strain evidence="7 8">JCM 30726</strain>
    </source>
</reference>
<dbReference type="SUPFAM" id="SSF55874">
    <property type="entry name" value="ATPase domain of HSP90 chaperone/DNA topoisomerase II/histidine kinase"/>
    <property type="match status" value="1"/>
</dbReference>
<sequence length="399" mass="42174">MAIRDRPAAARSAFMLTTMANHGPDPTTPLWRAAQVFRLLSCVYAAGFQIAINPDLRRPALGWVLFAVLIGWSAACAVAYLRGFGRRPAWVLAEIVIAVLLMWSNTVVATPHWAAENQTWPTTLWASNPTISAAIEFGPAGGMLTGLAVMATNFAVKDYLALNLGHNATVIIELAIGMAIGMAAQTARRAHAELQRAAQLSAAVQERERLSREVHDGAIQVLALVAKKGHEIGGATAGLADLASEQERALRRWVACADMGPDADSATIDLRTLLRCRAADRVSISLPATPVLLGRRVAGELDAAVGNALDNAGAHAGPQARVYVLVEDLGDSVVVSVRDDGVGIAAGRLEEATRQGRLGVSQSIVGRLASLGGTAELRSAEGEGTEWELCVPREEGRHG</sequence>
<dbReference type="Pfam" id="PF02518">
    <property type="entry name" value="HATPase_c"/>
    <property type="match status" value="1"/>
</dbReference>
<dbReference type="EMBL" id="BLLA01000001">
    <property type="protein sequence ID" value="GFG97317.1"/>
    <property type="molecule type" value="Genomic_DNA"/>
</dbReference>
<evidence type="ECO:0000259" key="5">
    <source>
        <dbReference type="Pfam" id="PF02518"/>
    </source>
</evidence>
<dbReference type="PANTHER" id="PTHR24421:SF61">
    <property type="entry name" value="OXYGEN SENSOR HISTIDINE KINASE NREB"/>
    <property type="match status" value="1"/>
</dbReference>
<feature type="domain" description="Histidine kinase/HSP90-like ATPase" evidence="5">
    <location>
        <begin position="301"/>
        <end position="394"/>
    </location>
</feature>
<dbReference type="CDD" id="cd00075">
    <property type="entry name" value="HATPase"/>
    <property type="match status" value="1"/>
</dbReference>
<keyword evidence="2" id="KW-0418">Kinase</keyword>
<dbReference type="InterPro" id="IPR036890">
    <property type="entry name" value="HATPase_C_sf"/>
</dbReference>
<dbReference type="Pfam" id="PF19354">
    <property type="entry name" value="DUF5931"/>
    <property type="match status" value="1"/>
</dbReference>
<dbReference type="GO" id="GO:0000160">
    <property type="term" value="P:phosphorelay signal transduction system"/>
    <property type="evidence" value="ECO:0007669"/>
    <property type="project" value="UniProtKB-KW"/>
</dbReference>
<evidence type="ECO:0000256" key="1">
    <source>
        <dbReference type="ARBA" id="ARBA00022679"/>
    </source>
</evidence>
<dbReference type="Proteomes" id="UP000465301">
    <property type="component" value="Unassembled WGS sequence"/>
</dbReference>
<dbReference type="InterPro" id="IPR045975">
    <property type="entry name" value="DUF5931"/>
</dbReference>
<dbReference type="NCBIfam" id="NF047322">
    <property type="entry name" value="HK_morpho_MacS"/>
    <property type="match status" value="1"/>
</dbReference>
<evidence type="ECO:0000259" key="6">
    <source>
        <dbReference type="Pfam" id="PF19354"/>
    </source>
</evidence>
<gene>
    <name evidence="7" type="ORF">MTIM_31960</name>
</gene>
<feature type="transmembrane region" description="Helical" evidence="4">
    <location>
        <begin position="60"/>
        <end position="81"/>
    </location>
</feature>
<feature type="transmembrane region" description="Helical" evidence="4">
    <location>
        <begin position="36"/>
        <end position="54"/>
    </location>
</feature>
<evidence type="ECO:0000256" key="4">
    <source>
        <dbReference type="SAM" id="Phobius"/>
    </source>
</evidence>
<keyword evidence="4" id="KW-1133">Transmembrane helix</keyword>
<dbReference type="PANTHER" id="PTHR24421">
    <property type="entry name" value="NITRATE/NITRITE SENSOR PROTEIN NARX-RELATED"/>
    <property type="match status" value="1"/>
</dbReference>
<evidence type="ECO:0000313" key="7">
    <source>
        <dbReference type="EMBL" id="GFG97317.1"/>
    </source>
</evidence>
<evidence type="ECO:0000313" key="8">
    <source>
        <dbReference type="Proteomes" id="UP000465301"/>
    </source>
</evidence>
<dbReference type="InterPro" id="IPR003594">
    <property type="entry name" value="HATPase_dom"/>
</dbReference>
<keyword evidence="1" id="KW-0808">Transferase</keyword>
<evidence type="ECO:0000256" key="2">
    <source>
        <dbReference type="ARBA" id="ARBA00022777"/>
    </source>
</evidence>
<protein>
    <submittedName>
        <fullName evidence="7">ATP-binding protein</fullName>
    </submittedName>
</protein>